<organism evidence="1 2">
    <name type="scientific">Faecalibacillus intestinalis</name>
    <dbReference type="NCBI Taxonomy" id="1982626"/>
    <lineage>
        <taxon>Bacteria</taxon>
        <taxon>Bacillati</taxon>
        <taxon>Bacillota</taxon>
        <taxon>Erysipelotrichia</taxon>
        <taxon>Erysipelotrichales</taxon>
        <taxon>Coprobacillaceae</taxon>
        <taxon>Faecalibacillus</taxon>
    </lineage>
</organism>
<protein>
    <recommendedName>
        <fullName evidence="3">Cyclic lactone autoinducer peptide</fullName>
    </recommendedName>
</protein>
<dbReference type="GeneID" id="70579465"/>
<evidence type="ECO:0000313" key="1">
    <source>
        <dbReference type="EMBL" id="BCL57322.1"/>
    </source>
</evidence>
<dbReference type="KEGG" id="fit:Fi14EGH31_10340"/>
<dbReference type="AlphaFoldDB" id="A0A7I8DXF7"/>
<accession>A0A7I8DXF7</accession>
<name>A0A7I8DXF7_9FIRM</name>
<proteinExistence type="predicted"/>
<dbReference type="EMBL" id="AP024085">
    <property type="protein sequence ID" value="BCL57322.1"/>
    <property type="molecule type" value="Genomic_DNA"/>
</dbReference>
<reference evidence="2" key="1">
    <citation type="submission" date="2020-09" db="EMBL/GenBank/DDBJ databases">
        <title>Complete genome sequencing of Faecalibacillus intestinalis strain 14EGH31.</title>
        <authorList>
            <person name="Sakamoto M."/>
            <person name="Murakami T."/>
            <person name="Mori H."/>
        </authorList>
    </citation>
    <scope>NUCLEOTIDE SEQUENCE [LARGE SCALE GENOMIC DNA]</scope>
    <source>
        <strain evidence="2">14EGH31</strain>
    </source>
</reference>
<dbReference type="InterPro" id="IPR009229">
    <property type="entry name" value="AgrD"/>
</dbReference>
<evidence type="ECO:0000313" key="2">
    <source>
        <dbReference type="Proteomes" id="UP000593842"/>
    </source>
</evidence>
<dbReference type="RefSeq" id="WP_117575917.1">
    <property type="nucleotide sequence ID" value="NZ_AP024085.1"/>
</dbReference>
<sequence length="52" mass="5958">MKERSKNRVKKAVSKKACDFLNSLAYTSCSSYSFVGPYEPKKPEKLKKQTNI</sequence>
<gene>
    <name evidence="1" type="ORF">Fi14EGH31_10340</name>
</gene>
<dbReference type="NCBIfam" id="TIGR04223">
    <property type="entry name" value="quorum_AgrD"/>
    <property type="match status" value="1"/>
</dbReference>
<evidence type="ECO:0008006" key="3">
    <source>
        <dbReference type="Google" id="ProtNLM"/>
    </source>
</evidence>
<dbReference type="Proteomes" id="UP000593842">
    <property type="component" value="Chromosome"/>
</dbReference>